<sequence>MQTKYLARLRFVANGPIVEGEWNVLGTARDRYTEWVGLYSKNPAAVIQVIEKTDDQERALHTWTAHGETTPEST</sequence>
<protein>
    <submittedName>
        <fullName evidence="1">Uncharacterized protein</fullName>
    </submittedName>
</protein>
<comment type="caution">
    <text evidence="1">The sequence shown here is derived from an EMBL/GenBank/DDBJ whole genome shotgun (WGS) entry which is preliminary data.</text>
</comment>
<reference evidence="1" key="1">
    <citation type="journal article" date="2014" name="Int. J. Syst. Evol. Microbiol.">
        <title>Complete genome sequence of Corynebacterium casei LMG S-19264T (=DSM 44701T), isolated from a smear-ripened cheese.</title>
        <authorList>
            <consortium name="US DOE Joint Genome Institute (JGI-PGF)"/>
            <person name="Walter F."/>
            <person name="Albersmeier A."/>
            <person name="Kalinowski J."/>
            <person name="Ruckert C."/>
        </authorList>
    </citation>
    <scope>NUCLEOTIDE SEQUENCE</scope>
    <source>
        <strain evidence="1">CGMCC 4.7403</strain>
    </source>
</reference>
<dbReference type="EMBL" id="BNAT01000036">
    <property type="protein sequence ID" value="GHE51380.1"/>
    <property type="molecule type" value="Genomic_DNA"/>
</dbReference>
<keyword evidence="2" id="KW-1185">Reference proteome</keyword>
<accession>A0A919DJR7</accession>
<evidence type="ECO:0000313" key="1">
    <source>
        <dbReference type="EMBL" id="GHE51380.1"/>
    </source>
</evidence>
<proteinExistence type="predicted"/>
<gene>
    <name evidence="1" type="ORF">GCM10017771_73590</name>
</gene>
<evidence type="ECO:0000313" key="2">
    <source>
        <dbReference type="Proteomes" id="UP000603227"/>
    </source>
</evidence>
<dbReference type="RefSeq" id="WP_189786756.1">
    <property type="nucleotide sequence ID" value="NZ_BNAT01000036.1"/>
</dbReference>
<dbReference type="AlphaFoldDB" id="A0A919DJR7"/>
<reference evidence="1" key="2">
    <citation type="submission" date="2020-09" db="EMBL/GenBank/DDBJ databases">
        <authorList>
            <person name="Sun Q."/>
            <person name="Zhou Y."/>
        </authorList>
    </citation>
    <scope>NUCLEOTIDE SEQUENCE</scope>
    <source>
        <strain evidence="1">CGMCC 4.7403</strain>
    </source>
</reference>
<dbReference type="Proteomes" id="UP000603227">
    <property type="component" value="Unassembled WGS sequence"/>
</dbReference>
<organism evidence="1 2">
    <name type="scientific">Streptomyces capitiformicae</name>
    <dbReference type="NCBI Taxonomy" id="2014920"/>
    <lineage>
        <taxon>Bacteria</taxon>
        <taxon>Bacillati</taxon>
        <taxon>Actinomycetota</taxon>
        <taxon>Actinomycetes</taxon>
        <taxon>Kitasatosporales</taxon>
        <taxon>Streptomycetaceae</taxon>
        <taxon>Streptomyces</taxon>
    </lineage>
</organism>
<name>A0A919DJR7_9ACTN</name>